<dbReference type="GO" id="GO:0008270">
    <property type="term" value="F:zinc ion binding"/>
    <property type="evidence" value="ECO:0007669"/>
    <property type="project" value="InterPro"/>
</dbReference>
<keyword evidence="2" id="KW-0539">Nucleus</keyword>
<dbReference type="Proteomes" id="UP000701801">
    <property type="component" value="Unassembled WGS sequence"/>
</dbReference>
<proteinExistence type="predicted"/>
<dbReference type="EMBL" id="CAJVRM010000028">
    <property type="protein sequence ID" value="CAG8971811.1"/>
    <property type="molecule type" value="Genomic_DNA"/>
</dbReference>
<evidence type="ECO:0000313" key="5">
    <source>
        <dbReference type="Proteomes" id="UP000701801"/>
    </source>
</evidence>
<dbReference type="GO" id="GO:0006351">
    <property type="term" value="P:DNA-templated transcription"/>
    <property type="evidence" value="ECO:0007669"/>
    <property type="project" value="InterPro"/>
</dbReference>
<reference evidence="4" key="1">
    <citation type="submission" date="2021-07" db="EMBL/GenBank/DDBJ databases">
        <authorList>
            <person name="Durling M."/>
        </authorList>
    </citation>
    <scope>NUCLEOTIDE SEQUENCE</scope>
</reference>
<dbReference type="AlphaFoldDB" id="A0A9N9LHU7"/>
<dbReference type="PANTHER" id="PTHR31001:SF87">
    <property type="entry name" value="COL-21"/>
    <property type="match status" value="1"/>
</dbReference>
<organism evidence="4 5">
    <name type="scientific">Hymenoscyphus albidus</name>
    <dbReference type="NCBI Taxonomy" id="595503"/>
    <lineage>
        <taxon>Eukaryota</taxon>
        <taxon>Fungi</taxon>
        <taxon>Dikarya</taxon>
        <taxon>Ascomycota</taxon>
        <taxon>Pezizomycotina</taxon>
        <taxon>Leotiomycetes</taxon>
        <taxon>Helotiales</taxon>
        <taxon>Helotiaceae</taxon>
        <taxon>Hymenoscyphus</taxon>
    </lineage>
</organism>
<dbReference type="Pfam" id="PF04082">
    <property type="entry name" value="Fungal_trans"/>
    <property type="match status" value="1"/>
</dbReference>
<dbReference type="GO" id="GO:0005634">
    <property type="term" value="C:nucleus"/>
    <property type="evidence" value="ECO:0007669"/>
    <property type="project" value="UniProtKB-SubCell"/>
</dbReference>
<evidence type="ECO:0000313" key="4">
    <source>
        <dbReference type="EMBL" id="CAG8971811.1"/>
    </source>
</evidence>
<dbReference type="GO" id="GO:0003677">
    <property type="term" value="F:DNA binding"/>
    <property type="evidence" value="ECO:0007669"/>
    <property type="project" value="InterPro"/>
</dbReference>
<evidence type="ECO:0000256" key="2">
    <source>
        <dbReference type="ARBA" id="ARBA00023242"/>
    </source>
</evidence>
<evidence type="ECO:0000259" key="3">
    <source>
        <dbReference type="SMART" id="SM00906"/>
    </source>
</evidence>
<sequence length="598" mass="68448">MKYFGFLHCEDANYQLSKSAFRHVREPYSRLMKQLFPRREVADLLVQIFFRGVNWMYEIIHSATFLDQYHDWWNNFPGTAIEDMSFAILLLCICSYTTQFLPSPNYTAATVGGERLSTLSEKCHGIATKLTNLHKSSGAQPTRIDVLQYFFATCFTKNEGRVKDAWDHLGEAIHIAMNLGMHEETRDSSDPLVGGFEIDMRRRTFWNLYIWDRFMAVILDRWSRLPEERCTVAYPYMQMQPSSDSSSTGVPDSYIERLVQAKLARCCSSHYRPSCGKPARYDMHLIEQQHAFLTKELAKLPSVFAIDNPDTQWTNLSLIWLSDVRYLLRFPRSKIQSLSPKERQITYHHRVRFVKHTLALLEDLSRLHTLIGGNQTRLFILAFYTFEAAMGLGMHLISLATVQDLYIFQLAPEDLIREGPWKRETCMREMLTALQRLQVLSEVSVIARIGAREVSQLVLRIKPLFSDSQPIWGMIPAASERLRDYGRINMQSVSNASSGPSSNASLLSETDAVGFGGMQGTGSFTSPNSAAQTFPTPNNELVYESNGFDFAFPYTANADWPMSLLPLNYSWQPQQDEIDLELLFSASTSSTQLYSRYP</sequence>
<dbReference type="SMART" id="SM00906">
    <property type="entry name" value="Fungal_trans"/>
    <property type="match status" value="1"/>
</dbReference>
<feature type="domain" description="Xylanolytic transcriptional activator regulatory" evidence="3">
    <location>
        <begin position="165"/>
        <end position="241"/>
    </location>
</feature>
<dbReference type="OrthoDB" id="5344325at2759"/>
<dbReference type="InterPro" id="IPR050613">
    <property type="entry name" value="Sec_Metabolite_Reg"/>
</dbReference>
<gene>
    <name evidence="4" type="ORF">HYALB_00001921</name>
</gene>
<accession>A0A9N9LHU7</accession>
<protein>
    <recommendedName>
        <fullName evidence="3">Xylanolytic transcriptional activator regulatory domain-containing protein</fullName>
    </recommendedName>
</protein>
<name>A0A9N9LHU7_9HELO</name>
<comment type="subcellular location">
    <subcellularLocation>
        <location evidence="1">Nucleus</location>
    </subcellularLocation>
</comment>
<dbReference type="InterPro" id="IPR007219">
    <property type="entry name" value="XnlR_reg_dom"/>
</dbReference>
<keyword evidence="5" id="KW-1185">Reference proteome</keyword>
<comment type="caution">
    <text evidence="4">The sequence shown here is derived from an EMBL/GenBank/DDBJ whole genome shotgun (WGS) entry which is preliminary data.</text>
</comment>
<dbReference type="CDD" id="cd12148">
    <property type="entry name" value="fungal_TF_MHR"/>
    <property type="match status" value="1"/>
</dbReference>
<dbReference type="PANTHER" id="PTHR31001">
    <property type="entry name" value="UNCHARACTERIZED TRANSCRIPTIONAL REGULATORY PROTEIN"/>
    <property type="match status" value="1"/>
</dbReference>
<evidence type="ECO:0000256" key="1">
    <source>
        <dbReference type="ARBA" id="ARBA00004123"/>
    </source>
</evidence>